<dbReference type="PANTHER" id="PTHR37478">
    <property type="match status" value="1"/>
</dbReference>
<dbReference type="HAMAP" id="MF_00674">
    <property type="entry name" value="UPF0251"/>
    <property type="match status" value="1"/>
</dbReference>
<dbReference type="InterPro" id="IPR036388">
    <property type="entry name" value="WH-like_DNA-bd_sf"/>
</dbReference>
<evidence type="ECO:0000313" key="4">
    <source>
        <dbReference type="EMBL" id="PWR71040.1"/>
    </source>
</evidence>
<keyword evidence="5" id="KW-1185">Reference proteome</keyword>
<evidence type="ECO:0000256" key="1">
    <source>
        <dbReference type="ARBA" id="ARBA00009350"/>
    </source>
</evidence>
<evidence type="ECO:0000256" key="2">
    <source>
        <dbReference type="HAMAP-Rule" id="MF_00674"/>
    </source>
</evidence>
<dbReference type="InterPro" id="IPR013324">
    <property type="entry name" value="RNA_pol_sigma_r3/r4-like"/>
</dbReference>
<dbReference type="SUPFAM" id="SSF88659">
    <property type="entry name" value="Sigma3 and sigma4 domains of RNA polymerase sigma factors"/>
    <property type="match status" value="1"/>
</dbReference>
<keyword evidence="4" id="KW-0238">DNA-binding</keyword>
<dbReference type="Pfam" id="PF02001">
    <property type="entry name" value="DUF134"/>
    <property type="match status" value="1"/>
</dbReference>
<feature type="region of interest" description="Disordered" evidence="3">
    <location>
        <begin position="1"/>
        <end position="22"/>
    </location>
</feature>
<accession>A0A2V2MXS2</accession>
<dbReference type="OrthoDB" id="74471at2157"/>
<proteinExistence type="inferred from homology"/>
<dbReference type="AlphaFoldDB" id="A0A2V2MXS2"/>
<gene>
    <name evidence="4" type="ORF">DK846_12955</name>
</gene>
<dbReference type="PANTHER" id="PTHR37478:SF2">
    <property type="entry name" value="UPF0251 PROTEIN TK0562"/>
    <property type="match status" value="1"/>
</dbReference>
<comment type="similarity">
    <text evidence="1 2">Belongs to the UPF0251 family.</text>
</comment>
<dbReference type="Gene3D" id="1.10.10.10">
    <property type="entry name" value="Winged helix-like DNA-binding domain superfamily/Winged helix DNA-binding domain"/>
    <property type="match status" value="1"/>
</dbReference>
<dbReference type="GO" id="GO:0003677">
    <property type="term" value="F:DNA binding"/>
    <property type="evidence" value="ECO:0007669"/>
    <property type="project" value="UniProtKB-KW"/>
</dbReference>
<dbReference type="InterPro" id="IPR002852">
    <property type="entry name" value="UPF0251"/>
</dbReference>
<evidence type="ECO:0000313" key="5">
    <source>
        <dbReference type="Proteomes" id="UP000245657"/>
    </source>
</evidence>
<organism evidence="4 5">
    <name type="scientific">Methanospirillum lacunae</name>
    <dbReference type="NCBI Taxonomy" id="668570"/>
    <lineage>
        <taxon>Archaea</taxon>
        <taxon>Methanobacteriati</taxon>
        <taxon>Methanobacteriota</taxon>
        <taxon>Stenosarchaea group</taxon>
        <taxon>Methanomicrobia</taxon>
        <taxon>Methanomicrobiales</taxon>
        <taxon>Methanospirillaceae</taxon>
        <taxon>Methanospirillum</taxon>
    </lineage>
</organism>
<dbReference type="RefSeq" id="WP_109969533.1">
    <property type="nucleotide sequence ID" value="NZ_CP176093.1"/>
</dbReference>
<comment type="caution">
    <text evidence="4">The sequence shown here is derived from an EMBL/GenBank/DDBJ whole genome shotgun (WGS) entry which is preliminary data.</text>
</comment>
<reference evidence="4 5" key="1">
    <citation type="submission" date="2018-05" db="EMBL/GenBank/DDBJ databases">
        <title>Draft genome of Methanospirillum lacunae Ki8-1.</title>
        <authorList>
            <person name="Dueholm M.S."/>
            <person name="Nielsen P.H."/>
            <person name="Bakmann L.F."/>
            <person name="Otzen D.E."/>
        </authorList>
    </citation>
    <scope>NUCLEOTIDE SEQUENCE [LARGE SCALE GENOMIC DNA]</scope>
    <source>
        <strain evidence="4 5">Ki8-1</strain>
    </source>
</reference>
<name>A0A2V2MXS2_9EURY</name>
<dbReference type="Proteomes" id="UP000245657">
    <property type="component" value="Unassembled WGS sequence"/>
</dbReference>
<protein>
    <recommendedName>
        <fullName evidence="2">UPF0251 protein DK846_12955</fullName>
    </recommendedName>
</protein>
<evidence type="ECO:0000256" key="3">
    <source>
        <dbReference type="SAM" id="MobiDB-lite"/>
    </source>
</evidence>
<sequence length="143" mass="16104">MAVDPDDYELNAPRRGRPRGRRGPIGCGPLKCYGPQCDIWDEKLRVLLRPDEVEILRLVDLEGLEQEEAAQNLGISRKTLWKDLHEARKKVIDALVNGKTIEILGCSRRSEGICPRKDETVCPKHDGGVCPRGYTIRQGDQSE</sequence>
<dbReference type="GeneID" id="97547239"/>
<dbReference type="EMBL" id="QGMY01000009">
    <property type="protein sequence ID" value="PWR71040.1"/>
    <property type="molecule type" value="Genomic_DNA"/>
</dbReference>